<dbReference type="GO" id="GO:0005886">
    <property type="term" value="C:plasma membrane"/>
    <property type="evidence" value="ECO:0007669"/>
    <property type="project" value="TreeGrafter"/>
</dbReference>
<evidence type="ECO:0000256" key="3">
    <source>
        <dbReference type="PROSITE-ProRule" id="PRU00023"/>
    </source>
</evidence>
<sequence length="439" mass="47305">MAAASAATVEFGPQILWLDKELLQVLAAGNKVLLEELLRGEGGTHPPRTNGQVAISFHGTSEPAARRGTSRLLGVTSNGSTALHVVASHGHAELAALICERAPSLAATRNRSLGTPLHCASKAGHRDVAACLLRVMDQATPRSRNLTGATALHEAVRHGHVEVVDLLMTTDPWLASVTTNGGVSPLYMAFRSLNSVNFNCKPEIAQEILNWPEGPSLLTRADSSGRTPLHFAVIYGRLDTVKLFLGGDAASPRLTSISDSDGSYPVHAAAMFGRTKIIDELVKKCPNYYELVDDKGRNLLHIAVESEQEMVVRHICGNDMFAMLLNATDYDGNTPLHLAVKQGYPRIFGLLLGTRGVDMCIMNKDGHTARDISCCASTLEHGRLRYFLLFVGSRNQATRWELGAPVDTATAPTISPSTLDLVTGRRPTAVVRSLRRRGG</sequence>
<dbReference type="PANTHER" id="PTHR24186">
    <property type="entry name" value="PROTEIN PHOSPHATASE 1 REGULATORY SUBUNIT"/>
    <property type="match status" value="1"/>
</dbReference>
<reference evidence="5" key="1">
    <citation type="submission" date="2013-06" db="EMBL/GenBank/DDBJ databases">
        <authorList>
            <person name="Zhao Q."/>
        </authorList>
    </citation>
    <scope>NUCLEOTIDE SEQUENCE</scope>
    <source>
        <strain evidence="5">cv. W1943</strain>
    </source>
</reference>
<evidence type="ECO:0000256" key="1">
    <source>
        <dbReference type="ARBA" id="ARBA00022737"/>
    </source>
</evidence>
<dbReference type="PANTHER" id="PTHR24186:SF50">
    <property type="entry name" value="ANKYRIN REPEAT-CONTAINING PROTEIN ITN1-LIKE ISOFORM X1"/>
    <property type="match status" value="1"/>
</dbReference>
<name>A0A0E0Q9A6_ORYRU</name>
<dbReference type="SMART" id="SM00248">
    <property type="entry name" value="ANK"/>
    <property type="match status" value="7"/>
</dbReference>
<keyword evidence="2 3" id="KW-0040">ANK repeat</keyword>
<keyword evidence="5" id="KW-1185">Reference proteome</keyword>
<dbReference type="InterPro" id="IPR036770">
    <property type="entry name" value="Ankyrin_rpt-contain_sf"/>
</dbReference>
<dbReference type="HOGENOM" id="CLU_000134_36_6_1"/>
<feature type="repeat" description="ANK" evidence="3">
    <location>
        <begin position="147"/>
        <end position="168"/>
    </location>
</feature>
<dbReference type="AlphaFoldDB" id="A0A0E0Q9A6"/>
<dbReference type="SUPFAM" id="SSF48403">
    <property type="entry name" value="Ankyrin repeat"/>
    <property type="match status" value="1"/>
</dbReference>
<evidence type="ECO:0000256" key="2">
    <source>
        <dbReference type="ARBA" id="ARBA00023043"/>
    </source>
</evidence>
<dbReference type="PROSITE" id="PS50088">
    <property type="entry name" value="ANK_REPEAT"/>
    <property type="match status" value="4"/>
</dbReference>
<dbReference type="EnsemblPlants" id="ORUFI07G17700.1">
    <property type="protein sequence ID" value="ORUFI07G17700.1"/>
    <property type="gene ID" value="ORUFI07G17700"/>
</dbReference>
<dbReference type="OMA" id="TARDISC"/>
<organism evidence="4 5">
    <name type="scientific">Oryza rufipogon</name>
    <name type="common">Brownbeard rice</name>
    <name type="synonym">Asian wild rice</name>
    <dbReference type="NCBI Taxonomy" id="4529"/>
    <lineage>
        <taxon>Eukaryota</taxon>
        <taxon>Viridiplantae</taxon>
        <taxon>Streptophyta</taxon>
        <taxon>Embryophyta</taxon>
        <taxon>Tracheophyta</taxon>
        <taxon>Spermatophyta</taxon>
        <taxon>Magnoliopsida</taxon>
        <taxon>Liliopsida</taxon>
        <taxon>Poales</taxon>
        <taxon>Poaceae</taxon>
        <taxon>BOP clade</taxon>
        <taxon>Oryzoideae</taxon>
        <taxon>Oryzeae</taxon>
        <taxon>Oryzinae</taxon>
        <taxon>Oryza</taxon>
    </lineage>
</organism>
<feature type="repeat" description="ANK" evidence="3">
    <location>
        <begin position="224"/>
        <end position="245"/>
    </location>
</feature>
<reference evidence="4" key="2">
    <citation type="submission" date="2015-06" db="UniProtKB">
        <authorList>
            <consortium name="EnsemblPlants"/>
        </authorList>
    </citation>
    <scope>IDENTIFICATION</scope>
</reference>
<feature type="repeat" description="ANK" evidence="3">
    <location>
        <begin position="78"/>
        <end position="110"/>
    </location>
</feature>
<dbReference type="eggNOG" id="KOG0504">
    <property type="taxonomic scope" value="Eukaryota"/>
</dbReference>
<dbReference type="Pfam" id="PF00023">
    <property type="entry name" value="Ank"/>
    <property type="match status" value="2"/>
</dbReference>
<dbReference type="InterPro" id="IPR002110">
    <property type="entry name" value="Ankyrin_rpt"/>
</dbReference>
<keyword evidence="1" id="KW-0677">Repeat</keyword>
<dbReference type="Pfam" id="PF13857">
    <property type="entry name" value="Ank_5"/>
    <property type="match status" value="1"/>
</dbReference>
<dbReference type="Gene3D" id="1.25.40.20">
    <property type="entry name" value="Ankyrin repeat-containing domain"/>
    <property type="match status" value="1"/>
</dbReference>
<dbReference type="PROSITE" id="PS50297">
    <property type="entry name" value="ANK_REP_REGION"/>
    <property type="match status" value="3"/>
</dbReference>
<dbReference type="Pfam" id="PF12796">
    <property type="entry name" value="Ank_2"/>
    <property type="match status" value="2"/>
</dbReference>
<dbReference type="Gramene" id="ORUFI07G17700.1">
    <property type="protein sequence ID" value="ORUFI07G17700.1"/>
    <property type="gene ID" value="ORUFI07G17700"/>
</dbReference>
<proteinExistence type="predicted"/>
<evidence type="ECO:0000313" key="4">
    <source>
        <dbReference type="EnsemblPlants" id="ORUFI07G17700.1"/>
    </source>
</evidence>
<feature type="repeat" description="ANK" evidence="3">
    <location>
        <begin position="331"/>
        <end position="364"/>
    </location>
</feature>
<dbReference type="Proteomes" id="UP000008022">
    <property type="component" value="Unassembled WGS sequence"/>
</dbReference>
<accession>A0A0E0Q9A6</accession>
<evidence type="ECO:0000313" key="5">
    <source>
        <dbReference type="Proteomes" id="UP000008022"/>
    </source>
</evidence>
<protein>
    <submittedName>
        <fullName evidence="4">Uncharacterized protein</fullName>
    </submittedName>
</protein>
<dbReference type="STRING" id="4529.A0A0E0Q9A6"/>